<reference evidence="2" key="1">
    <citation type="submission" date="2012-09" db="EMBL/GenBank/DDBJ databases">
        <authorList>
            <person name="Martin A.A."/>
        </authorList>
    </citation>
    <scope>NUCLEOTIDE SEQUENCE</scope>
</reference>
<sequence length="90" mass="9791">MLASTLLLLLATEVSAMSCAGEELRNDVTASVVLSLEDAFFSKAITTHKTNCSESFSSTTTSAQTEEVVCFKIQSLFYDFIFPIRNGLPT</sequence>
<dbReference type="WBParaSite" id="ACAC_0000753001-mRNA-1">
    <property type="protein sequence ID" value="ACAC_0000753001-mRNA-1"/>
    <property type="gene ID" value="ACAC_0000753001"/>
</dbReference>
<protein>
    <submittedName>
        <fullName evidence="3">Secreted protein</fullName>
    </submittedName>
</protein>
<evidence type="ECO:0000313" key="2">
    <source>
        <dbReference type="Proteomes" id="UP000035642"/>
    </source>
</evidence>
<name>A0A0K0DAZ9_ANGCA</name>
<reference evidence="3" key="2">
    <citation type="submission" date="2017-02" db="UniProtKB">
        <authorList>
            <consortium name="WormBaseParasite"/>
        </authorList>
    </citation>
    <scope>IDENTIFICATION</scope>
</reference>
<proteinExistence type="predicted"/>
<dbReference type="AlphaFoldDB" id="A0A0K0DAZ9"/>
<keyword evidence="2" id="KW-1185">Reference proteome</keyword>
<keyword evidence="1" id="KW-0732">Signal</keyword>
<organism evidence="2 3">
    <name type="scientific">Angiostrongylus cantonensis</name>
    <name type="common">Rat lungworm</name>
    <dbReference type="NCBI Taxonomy" id="6313"/>
    <lineage>
        <taxon>Eukaryota</taxon>
        <taxon>Metazoa</taxon>
        <taxon>Ecdysozoa</taxon>
        <taxon>Nematoda</taxon>
        <taxon>Chromadorea</taxon>
        <taxon>Rhabditida</taxon>
        <taxon>Rhabditina</taxon>
        <taxon>Rhabditomorpha</taxon>
        <taxon>Strongyloidea</taxon>
        <taxon>Metastrongylidae</taxon>
        <taxon>Angiostrongylus</taxon>
    </lineage>
</organism>
<dbReference type="Proteomes" id="UP000035642">
    <property type="component" value="Unassembled WGS sequence"/>
</dbReference>
<feature type="signal peptide" evidence="1">
    <location>
        <begin position="1"/>
        <end position="16"/>
    </location>
</feature>
<feature type="chain" id="PRO_5005326614" evidence="1">
    <location>
        <begin position="17"/>
        <end position="90"/>
    </location>
</feature>
<evidence type="ECO:0000313" key="3">
    <source>
        <dbReference type="WBParaSite" id="ACAC_0000753001-mRNA-1"/>
    </source>
</evidence>
<accession>A0A0K0DAZ9</accession>
<evidence type="ECO:0000256" key="1">
    <source>
        <dbReference type="SAM" id="SignalP"/>
    </source>
</evidence>